<dbReference type="AlphaFoldDB" id="A0A0V0QT50"/>
<dbReference type="Proteomes" id="UP000054937">
    <property type="component" value="Unassembled WGS sequence"/>
</dbReference>
<keyword evidence="2" id="KW-1185">Reference proteome</keyword>
<reference evidence="1 2" key="1">
    <citation type="journal article" date="2015" name="Sci. Rep.">
        <title>Genome of the facultative scuticociliatosis pathogen Pseudocohnilembus persalinus provides insight into its virulence through horizontal gene transfer.</title>
        <authorList>
            <person name="Xiong J."/>
            <person name="Wang G."/>
            <person name="Cheng J."/>
            <person name="Tian M."/>
            <person name="Pan X."/>
            <person name="Warren A."/>
            <person name="Jiang C."/>
            <person name="Yuan D."/>
            <person name="Miao W."/>
        </authorList>
    </citation>
    <scope>NUCLEOTIDE SEQUENCE [LARGE SCALE GENOMIC DNA]</scope>
    <source>
        <strain evidence="1">36N120E</strain>
    </source>
</reference>
<evidence type="ECO:0000313" key="2">
    <source>
        <dbReference type="Proteomes" id="UP000054937"/>
    </source>
</evidence>
<sequence>MIQLKDIINYDLLKIGCHLENICVYSVSPTKQIQQELDRQTKARVDANTEIIYAMSRKEVTDIEQEVTNLVSEQKATTNQKVEQIRAESAAYSETTRANGDAESIRVIAQARKEEAKELQSVQIAQELASIRVLGEAGEKIFKGEKNSFVYGKNPGDVLFSMFGKQIKN</sequence>
<organism evidence="1 2">
    <name type="scientific">Pseudocohnilembus persalinus</name>
    <name type="common">Ciliate</name>
    <dbReference type="NCBI Taxonomy" id="266149"/>
    <lineage>
        <taxon>Eukaryota</taxon>
        <taxon>Sar</taxon>
        <taxon>Alveolata</taxon>
        <taxon>Ciliophora</taxon>
        <taxon>Intramacronucleata</taxon>
        <taxon>Oligohymenophorea</taxon>
        <taxon>Scuticociliatia</taxon>
        <taxon>Philasterida</taxon>
        <taxon>Pseudocohnilembidae</taxon>
        <taxon>Pseudocohnilembus</taxon>
    </lineage>
</organism>
<name>A0A0V0QT50_PSEPJ</name>
<comment type="caution">
    <text evidence="1">The sequence shown here is derived from an EMBL/GenBank/DDBJ whole genome shotgun (WGS) entry which is preliminary data.</text>
</comment>
<protein>
    <submittedName>
        <fullName evidence="1">Uncharacterized protein</fullName>
    </submittedName>
</protein>
<dbReference type="InParanoid" id="A0A0V0QT50"/>
<gene>
    <name evidence="1" type="ORF">PPERSA_06714</name>
</gene>
<accession>A0A0V0QT50</accession>
<evidence type="ECO:0000313" key="1">
    <source>
        <dbReference type="EMBL" id="KRX05080.1"/>
    </source>
</evidence>
<proteinExistence type="predicted"/>
<dbReference type="EMBL" id="LDAU01000110">
    <property type="protein sequence ID" value="KRX05080.1"/>
    <property type="molecule type" value="Genomic_DNA"/>
</dbReference>